<keyword evidence="6" id="KW-1185">Reference proteome</keyword>
<gene>
    <name evidence="5" type="ORF">J2S08_001252</name>
</gene>
<dbReference type="Pfam" id="PF17853">
    <property type="entry name" value="GGDEF_2"/>
    <property type="match status" value="1"/>
</dbReference>
<dbReference type="InterPro" id="IPR042070">
    <property type="entry name" value="PucR_C-HTH_sf"/>
</dbReference>
<feature type="domain" description="PucR C-terminal helix-turn-helix" evidence="3">
    <location>
        <begin position="493"/>
        <end position="551"/>
    </location>
</feature>
<reference evidence="5 6" key="1">
    <citation type="submission" date="2023-07" db="EMBL/GenBank/DDBJ databases">
        <title>Genomic Encyclopedia of Type Strains, Phase IV (KMG-IV): sequencing the most valuable type-strain genomes for metagenomic binning, comparative biology and taxonomic classification.</title>
        <authorList>
            <person name="Goeker M."/>
        </authorList>
    </citation>
    <scope>NUCLEOTIDE SEQUENCE [LARGE SCALE GENOMIC DNA]</scope>
    <source>
        <strain evidence="5 6">DSM 23837</strain>
    </source>
</reference>
<dbReference type="PANTHER" id="PTHR33744">
    <property type="entry name" value="CARBOHYDRATE DIACID REGULATOR"/>
    <property type="match status" value="1"/>
</dbReference>
<evidence type="ECO:0000259" key="4">
    <source>
        <dbReference type="Pfam" id="PF17853"/>
    </source>
</evidence>
<evidence type="ECO:0000313" key="6">
    <source>
        <dbReference type="Proteomes" id="UP001223586"/>
    </source>
</evidence>
<comment type="similarity">
    <text evidence="1">Belongs to the CdaR family.</text>
</comment>
<evidence type="ECO:0000259" key="3">
    <source>
        <dbReference type="Pfam" id="PF13556"/>
    </source>
</evidence>
<evidence type="ECO:0000313" key="5">
    <source>
        <dbReference type="EMBL" id="MDQ0175418.1"/>
    </source>
</evidence>
<dbReference type="InterPro" id="IPR051448">
    <property type="entry name" value="CdaR-like_regulators"/>
</dbReference>
<dbReference type="Pfam" id="PF07905">
    <property type="entry name" value="PucR"/>
    <property type="match status" value="1"/>
</dbReference>
<name>A0ABT9WQ48_9BACI</name>
<dbReference type="RefSeq" id="WP_307227728.1">
    <property type="nucleotide sequence ID" value="NZ_JAUSTT010000006.1"/>
</dbReference>
<proteinExistence type="inferred from homology"/>
<dbReference type="Gene3D" id="1.10.10.2840">
    <property type="entry name" value="PucR C-terminal helix-turn-helix domain"/>
    <property type="match status" value="1"/>
</dbReference>
<dbReference type="InterPro" id="IPR041522">
    <property type="entry name" value="CdaR_GGDEF"/>
</dbReference>
<dbReference type="Proteomes" id="UP001223586">
    <property type="component" value="Unassembled WGS sequence"/>
</dbReference>
<feature type="domain" description="Purine catabolism PurC-like" evidence="2">
    <location>
        <begin position="7"/>
        <end position="127"/>
    </location>
</feature>
<sequence length="560" mass="64620">MEFKVKDLFHLKPFNQATLISGKGGIEQSIKGVTIIEAPDIADWISGGELLLSSLYPMRSFNETEQVNFIKQLAKKEVSALIIKTERFVKNIPECMVRASEQYHLPIIQIPKDLPYIEIMYPVMQKLFSQQETALKYFREAHDRFIIHSLANEGADKIIATLSELVGNPVAVYDRNFRCMSATNPHIVHFYTLYQEEPPKDNTKTKFDYYHQKVILPELSDDIYDQVVMQVETIQQIKIHLVITEVGKPLTSLDFIAIENAATALSLELVKQYAVAEAERKFEKDLIDDLIMGKIDSLQTAYQRANLIGWDLQKSYAVVLFHLGDFVQRLSLQQQEEAQQPPYGLNNWQNNLLYETIQQFIPNTIIRNRSDEMIVLWNVEEDKNNHLQWLQDIKNIAKNIQITMKKQDPTTSIQVGIGNPAPFILELPKSYKEAQDALQLGQIIQGDSSIVAFSDLGIFRLLCQFENQEELNRFIPPSLQKLVDYNQPNRDDLLLTLQTFLNHHQNTTKTAQELFVHYKTVIYRIERIKEITGMDFDDSEEMLSVQVGLKILILVQNQEE</sequence>
<evidence type="ECO:0000259" key="2">
    <source>
        <dbReference type="Pfam" id="PF07905"/>
    </source>
</evidence>
<dbReference type="Pfam" id="PF13556">
    <property type="entry name" value="HTH_30"/>
    <property type="match status" value="1"/>
</dbReference>
<evidence type="ECO:0000256" key="1">
    <source>
        <dbReference type="ARBA" id="ARBA00006754"/>
    </source>
</evidence>
<dbReference type="InterPro" id="IPR025736">
    <property type="entry name" value="PucR_C-HTH_dom"/>
</dbReference>
<organism evidence="5 6">
    <name type="scientific">Bacillus chungangensis</name>
    <dbReference type="NCBI Taxonomy" id="587633"/>
    <lineage>
        <taxon>Bacteria</taxon>
        <taxon>Bacillati</taxon>
        <taxon>Bacillota</taxon>
        <taxon>Bacilli</taxon>
        <taxon>Bacillales</taxon>
        <taxon>Bacillaceae</taxon>
        <taxon>Bacillus</taxon>
    </lineage>
</organism>
<accession>A0ABT9WQ48</accession>
<comment type="caution">
    <text evidence="5">The sequence shown here is derived from an EMBL/GenBank/DDBJ whole genome shotgun (WGS) entry which is preliminary data.</text>
</comment>
<feature type="domain" description="CdaR GGDEF-like" evidence="4">
    <location>
        <begin position="300"/>
        <end position="440"/>
    </location>
</feature>
<dbReference type="InterPro" id="IPR012914">
    <property type="entry name" value="PucR_dom"/>
</dbReference>
<protein>
    <submittedName>
        <fullName evidence="5">Purine catabolism regulator</fullName>
    </submittedName>
</protein>
<dbReference type="PANTHER" id="PTHR33744:SF1">
    <property type="entry name" value="DNA-BINDING TRANSCRIPTIONAL ACTIVATOR ADER"/>
    <property type="match status" value="1"/>
</dbReference>
<dbReference type="EMBL" id="JAUSTT010000006">
    <property type="protein sequence ID" value="MDQ0175418.1"/>
    <property type="molecule type" value="Genomic_DNA"/>
</dbReference>